<dbReference type="Proteomes" id="UP000798488">
    <property type="component" value="Unassembled WGS sequence"/>
</dbReference>
<accession>A0A9D2WRT0</accession>
<feature type="transmembrane region" description="Helical" evidence="14">
    <location>
        <begin position="317"/>
        <end position="349"/>
    </location>
</feature>
<dbReference type="InterPro" id="IPR050277">
    <property type="entry name" value="Sodium:Solute_Symporter"/>
</dbReference>
<keyword evidence="8" id="KW-0915">Sodium</keyword>
<dbReference type="AlphaFoldDB" id="A0A9D2WRT0"/>
<feature type="transmembrane region" description="Helical" evidence="14">
    <location>
        <begin position="47"/>
        <end position="66"/>
    </location>
</feature>
<feature type="transmembrane region" description="Helical" evidence="14">
    <location>
        <begin position="238"/>
        <end position="261"/>
    </location>
</feature>
<dbReference type="EMBL" id="LSRS01000002">
    <property type="protein sequence ID" value="KAF1086259.1"/>
    <property type="molecule type" value="Genomic_DNA"/>
</dbReference>
<evidence type="ECO:0000256" key="3">
    <source>
        <dbReference type="ARBA" id="ARBA00022448"/>
    </source>
</evidence>
<dbReference type="GO" id="GO:0006814">
    <property type="term" value="P:sodium ion transport"/>
    <property type="evidence" value="ECO:0007669"/>
    <property type="project" value="UniProtKB-KW"/>
</dbReference>
<keyword evidence="6" id="KW-0769">Symport</keyword>
<evidence type="ECO:0000256" key="12">
    <source>
        <dbReference type="ARBA" id="ARBA00033708"/>
    </source>
</evidence>
<reference evidence="15" key="1">
    <citation type="submission" date="2016-02" db="EMBL/GenBank/DDBJ databases">
        <title>Draft Genome Sequence of Sporotomaculum syntrophicum Strain FB, a Syntrophic Benzoate Degrader.</title>
        <authorList>
            <person name="Nobu M.K."/>
            <person name="Narihiro T."/>
            <person name="Qiu Y.-L."/>
            <person name="Ohashi A."/>
            <person name="Liu W.-T."/>
            <person name="Yuji S."/>
        </authorList>
    </citation>
    <scope>NUCLEOTIDE SEQUENCE</scope>
    <source>
        <strain evidence="15">FB</strain>
    </source>
</reference>
<proteinExistence type="inferred from homology"/>
<protein>
    <submittedName>
        <fullName evidence="15">Sodium/pantothenate symporter</fullName>
    </submittedName>
</protein>
<evidence type="ECO:0000256" key="11">
    <source>
        <dbReference type="ARBA" id="ARBA00023201"/>
    </source>
</evidence>
<evidence type="ECO:0000256" key="6">
    <source>
        <dbReference type="ARBA" id="ARBA00022847"/>
    </source>
</evidence>
<dbReference type="InterPro" id="IPR001734">
    <property type="entry name" value="Na/solute_symporter"/>
</dbReference>
<feature type="transmembrane region" description="Helical" evidence="14">
    <location>
        <begin position="189"/>
        <end position="211"/>
    </location>
</feature>
<comment type="catalytic activity">
    <reaction evidence="12">
        <text>L-proline(in) + Na(+)(in) = L-proline(out) + Na(+)(out)</text>
        <dbReference type="Rhea" id="RHEA:28967"/>
        <dbReference type="ChEBI" id="CHEBI:29101"/>
        <dbReference type="ChEBI" id="CHEBI:60039"/>
    </reaction>
</comment>
<comment type="similarity">
    <text evidence="2 13">Belongs to the sodium:solute symporter (SSF) (TC 2.A.21) family.</text>
</comment>
<gene>
    <name evidence="15" type="primary">panF</name>
    <name evidence="15" type="ORF">SPSYN_01003</name>
</gene>
<feature type="transmembrane region" description="Helical" evidence="14">
    <location>
        <begin position="392"/>
        <end position="416"/>
    </location>
</feature>
<keyword evidence="4" id="KW-1003">Cell membrane</keyword>
<evidence type="ECO:0000256" key="2">
    <source>
        <dbReference type="ARBA" id="ARBA00006434"/>
    </source>
</evidence>
<sequence length="498" mass="53229">MSGPAMGAMAVIICYLAITLGIGIYSGRQSAKSSEGYFLAARELGPYVMFFTLFATNISAFAYMGAPGGAYHLGVGFFGYLATTTSLAAVFFYAIGYRTWLLGRKYEFMTAPQLLGAIYNSRGVTLVMLLAFAVFTVAYMLVQPIGAGYVINAITGGAIPAYVGVLMVLIFITIYVFMGGLKATAYADLFQGSIMIICVALAFLLIVFKIGGPTEAAHNLMAISPELFGRGNFSLEQWISFGLVIALGVPVFPQLFTKYLAAKNPDSLKTTMTLYPVAMIVIYIPVLFLGAFGTLVFPGLEGKASDSIIPMMLQNFYAPWVGALVLSAVLAAIMSTTASQLITISTMILKDFYIPYVNKNLSADKEVTVGRVFIFVLAILACYIALNPPSAILTIVTWAFTGYAVLTPGILAALYWRGSTATGVICSVLAGEATVALFAFGIIPASVLGNWQACVPAVIISTVVLIVVSLMTKHSPDEQRAIDDKHGFMDSIFKSQNA</sequence>
<feature type="transmembrane region" description="Helical" evidence="14">
    <location>
        <begin position="449"/>
        <end position="470"/>
    </location>
</feature>
<dbReference type="InterPro" id="IPR038377">
    <property type="entry name" value="Na/Glc_symporter_sf"/>
</dbReference>
<keyword evidence="3" id="KW-0813">Transport</keyword>
<dbReference type="OrthoDB" id="9810181at2"/>
<dbReference type="Pfam" id="PF00474">
    <property type="entry name" value="SSF"/>
    <property type="match status" value="1"/>
</dbReference>
<evidence type="ECO:0000256" key="10">
    <source>
        <dbReference type="ARBA" id="ARBA00023136"/>
    </source>
</evidence>
<evidence type="ECO:0000256" key="13">
    <source>
        <dbReference type="RuleBase" id="RU362091"/>
    </source>
</evidence>
<dbReference type="GO" id="GO:0005886">
    <property type="term" value="C:plasma membrane"/>
    <property type="evidence" value="ECO:0007669"/>
    <property type="project" value="UniProtKB-SubCell"/>
</dbReference>
<keyword evidence="16" id="KW-1185">Reference proteome</keyword>
<evidence type="ECO:0000256" key="7">
    <source>
        <dbReference type="ARBA" id="ARBA00022989"/>
    </source>
</evidence>
<dbReference type="PANTHER" id="PTHR48086">
    <property type="entry name" value="SODIUM/PROLINE SYMPORTER-RELATED"/>
    <property type="match status" value="1"/>
</dbReference>
<keyword evidence="7 14" id="KW-1133">Transmembrane helix</keyword>
<feature type="transmembrane region" description="Helical" evidence="14">
    <location>
        <begin position="78"/>
        <end position="102"/>
    </location>
</feature>
<dbReference type="RefSeq" id="WP_161821368.1">
    <property type="nucleotide sequence ID" value="NZ_LSRS01000002.1"/>
</dbReference>
<feature type="transmembrane region" description="Helical" evidence="14">
    <location>
        <begin position="154"/>
        <end position="177"/>
    </location>
</feature>
<evidence type="ECO:0000313" key="16">
    <source>
        <dbReference type="Proteomes" id="UP000798488"/>
    </source>
</evidence>
<name>A0A9D2WRT0_9FIRM</name>
<evidence type="ECO:0000313" key="15">
    <source>
        <dbReference type="EMBL" id="KAF1086259.1"/>
    </source>
</evidence>
<organism evidence="15 16">
    <name type="scientific">Sporotomaculum syntrophicum</name>
    <dbReference type="NCBI Taxonomy" id="182264"/>
    <lineage>
        <taxon>Bacteria</taxon>
        <taxon>Bacillati</taxon>
        <taxon>Bacillota</taxon>
        <taxon>Clostridia</taxon>
        <taxon>Eubacteriales</taxon>
        <taxon>Desulfallaceae</taxon>
        <taxon>Sporotomaculum</taxon>
    </lineage>
</organism>
<dbReference type="Gene3D" id="1.20.1730.10">
    <property type="entry name" value="Sodium/glucose cotransporter"/>
    <property type="match status" value="1"/>
</dbReference>
<dbReference type="PROSITE" id="PS50283">
    <property type="entry name" value="NA_SOLUT_SYMP_3"/>
    <property type="match status" value="1"/>
</dbReference>
<evidence type="ECO:0000256" key="4">
    <source>
        <dbReference type="ARBA" id="ARBA00022475"/>
    </source>
</evidence>
<feature type="transmembrane region" description="Helical" evidence="14">
    <location>
        <begin position="6"/>
        <end position="26"/>
    </location>
</feature>
<keyword evidence="9" id="KW-0406">Ion transport</keyword>
<keyword evidence="10 14" id="KW-0472">Membrane</keyword>
<evidence type="ECO:0000256" key="5">
    <source>
        <dbReference type="ARBA" id="ARBA00022692"/>
    </source>
</evidence>
<feature type="transmembrane region" description="Helical" evidence="14">
    <location>
        <begin position="423"/>
        <end position="443"/>
    </location>
</feature>
<feature type="transmembrane region" description="Helical" evidence="14">
    <location>
        <begin position="123"/>
        <end position="142"/>
    </location>
</feature>
<feature type="transmembrane region" description="Helical" evidence="14">
    <location>
        <begin position="273"/>
        <end position="297"/>
    </location>
</feature>
<keyword evidence="11" id="KW-0739">Sodium transport</keyword>
<comment type="subcellular location">
    <subcellularLocation>
        <location evidence="1">Cell membrane</location>
        <topology evidence="1">Multi-pass membrane protein</topology>
    </subcellularLocation>
</comment>
<evidence type="ECO:0000256" key="14">
    <source>
        <dbReference type="SAM" id="Phobius"/>
    </source>
</evidence>
<dbReference type="GO" id="GO:0015293">
    <property type="term" value="F:symporter activity"/>
    <property type="evidence" value="ECO:0007669"/>
    <property type="project" value="UniProtKB-KW"/>
</dbReference>
<evidence type="ECO:0000256" key="1">
    <source>
        <dbReference type="ARBA" id="ARBA00004651"/>
    </source>
</evidence>
<dbReference type="PANTHER" id="PTHR48086:SF3">
    <property type="entry name" value="SODIUM_PROLINE SYMPORTER"/>
    <property type="match status" value="1"/>
</dbReference>
<keyword evidence="5 14" id="KW-0812">Transmembrane</keyword>
<dbReference type="CDD" id="cd10322">
    <property type="entry name" value="SLC5sbd"/>
    <property type="match status" value="1"/>
</dbReference>
<evidence type="ECO:0000256" key="8">
    <source>
        <dbReference type="ARBA" id="ARBA00023053"/>
    </source>
</evidence>
<feature type="transmembrane region" description="Helical" evidence="14">
    <location>
        <begin position="369"/>
        <end position="386"/>
    </location>
</feature>
<comment type="caution">
    <text evidence="15">The sequence shown here is derived from an EMBL/GenBank/DDBJ whole genome shotgun (WGS) entry which is preliminary data.</text>
</comment>
<evidence type="ECO:0000256" key="9">
    <source>
        <dbReference type="ARBA" id="ARBA00023065"/>
    </source>
</evidence>